<keyword evidence="2" id="KW-1185">Reference proteome</keyword>
<protein>
    <submittedName>
        <fullName evidence="1">Putative kinase</fullName>
    </submittedName>
</protein>
<accession>A0A370H3P0</accession>
<dbReference type="Pfam" id="PF13671">
    <property type="entry name" value="AAA_33"/>
    <property type="match status" value="1"/>
</dbReference>
<name>A0A370H3P0_9NOCA</name>
<comment type="caution">
    <text evidence="1">The sequence shown here is derived from an EMBL/GenBank/DDBJ whole genome shotgun (WGS) entry which is preliminary data.</text>
</comment>
<dbReference type="PANTHER" id="PTHR37807:SF3">
    <property type="entry name" value="OS07G0160300 PROTEIN"/>
    <property type="match status" value="1"/>
</dbReference>
<dbReference type="Gene3D" id="3.40.50.300">
    <property type="entry name" value="P-loop containing nucleotide triphosphate hydrolases"/>
    <property type="match status" value="1"/>
</dbReference>
<dbReference type="PANTHER" id="PTHR37807">
    <property type="entry name" value="OS07G0160300 PROTEIN"/>
    <property type="match status" value="1"/>
</dbReference>
<keyword evidence="1" id="KW-0418">Kinase</keyword>
<sequence length="191" mass="20165">MLPGTGEAGGVRRIGNVRVMAHAPETTLIVFAGLPGSGKSRLSRGVADTLGATYLRIDSIESAIVSSGFPFEGNPVGYIVAERIAADQLVAGRTVVADAVNGVAAAREIWAGLAERTGAALHFIEVTCSDPVEHRRRVEGRVAEMPGQGIPTWQQVQEREYEPWAHDRLTVDNIGDPGVHIALIADHVAGG</sequence>
<evidence type="ECO:0000313" key="2">
    <source>
        <dbReference type="Proteomes" id="UP000255355"/>
    </source>
</evidence>
<dbReference type="Proteomes" id="UP000255355">
    <property type="component" value="Unassembled WGS sequence"/>
</dbReference>
<organism evidence="1 2">
    <name type="scientific">Nocardia mexicana</name>
    <dbReference type="NCBI Taxonomy" id="279262"/>
    <lineage>
        <taxon>Bacteria</taxon>
        <taxon>Bacillati</taxon>
        <taxon>Actinomycetota</taxon>
        <taxon>Actinomycetes</taxon>
        <taxon>Mycobacteriales</taxon>
        <taxon>Nocardiaceae</taxon>
        <taxon>Nocardia</taxon>
    </lineage>
</organism>
<dbReference type="SUPFAM" id="SSF52540">
    <property type="entry name" value="P-loop containing nucleoside triphosphate hydrolases"/>
    <property type="match status" value="1"/>
</dbReference>
<dbReference type="AlphaFoldDB" id="A0A370H3P0"/>
<proteinExistence type="predicted"/>
<keyword evidence="1" id="KW-0808">Transferase</keyword>
<evidence type="ECO:0000313" key="1">
    <source>
        <dbReference type="EMBL" id="RDI50816.1"/>
    </source>
</evidence>
<dbReference type="EMBL" id="QQAZ01000005">
    <property type="protein sequence ID" value="RDI50816.1"/>
    <property type="molecule type" value="Genomic_DNA"/>
</dbReference>
<reference evidence="1 2" key="1">
    <citation type="submission" date="2018-07" db="EMBL/GenBank/DDBJ databases">
        <title>Genomic Encyclopedia of Type Strains, Phase IV (KMG-IV): sequencing the most valuable type-strain genomes for metagenomic binning, comparative biology and taxonomic classification.</title>
        <authorList>
            <person name="Goeker M."/>
        </authorList>
    </citation>
    <scope>NUCLEOTIDE SEQUENCE [LARGE SCALE GENOMIC DNA]</scope>
    <source>
        <strain evidence="1 2">DSM 44952</strain>
    </source>
</reference>
<dbReference type="GO" id="GO:0016301">
    <property type="term" value="F:kinase activity"/>
    <property type="evidence" value="ECO:0007669"/>
    <property type="project" value="UniProtKB-KW"/>
</dbReference>
<dbReference type="InterPro" id="IPR027417">
    <property type="entry name" value="P-loop_NTPase"/>
</dbReference>
<gene>
    <name evidence="1" type="ORF">DFR68_105293</name>
</gene>
<dbReference type="STRING" id="1210089.GCA_001613165_02492"/>